<keyword evidence="1 5" id="KW-0489">Methyltransferase</keyword>
<dbReference type="GO" id="GO:0032259">
    <property type="term" value="P:methylation"/>
    <property type="evidence" value="ECO:0007669"/>
    <property type="project" value="UniProtKB-KW"/>
</dbReference>
<proteinExistence type="predicted"/>
<reference evidence="5" key="1">
    <citation type="submission" date="2021-06" db="EMBL/GenBank/DDBJ databases">
        <authorList>
            <person name="Arsene-Ploetze F."/>
        </authorList>
    </citation>
    <scope>NUCLEOTIDE SEQUENCE</scope>
    <source>
        <strain evidence="5">SBRY1</strain>
    </source>
</reference>
<dbReference type="Gene3D" id="3.40.50.150">
    <property type="entry name" value="Vaccinia Virus protein VP39"/>
    <property type="match status" value="1"/>
</dbReference>
<gene>
    <name evidence="5" type="ORF">SBRY_40867</name>
</gene>
<dbReference type="CDD" id="cd02440">
    <property type="entry name" value="AdoMet_MTases"/>
    <property type="match status" value="1"/>
</dbReference>
<keyword evidence="3" id="KW-0949">S-adenosyl-L-methionine</keyword>
<dbReference type="SUPFAM" id="SSF53335">
    <property type="entry name" value="S-adenosyl-L-methionine-dependent methyltransferases"/>
    <property type="match status" value="1"/>
</dbReference>
<feature type="domain" description="Methyltransferase" evidence="4">
    <location>
        <begin position="66"/>
        <end position="167"/>
    </location>
</feature>
<evidence type="ECO:0000256" key="3">
    <source>
        <dbReference type="ARBA" id="ARBA00022691"/>
    </source>
</evidence>
<dbReference type="AlphaFoldDB" id="A0A9W4H3F7"/>
<evidence type="ECO:0000256" key="2">
    <source>
        <dbReference type="ARBA" id="ARBA00022679"/>
    </source>
</evidence>
<keyword evidence="2" id="KW-0808">Transferase</keyword>
<comment type="caution">
    <text evidence="5">The sequence shown here is derived from an EMBL/GenBank/DDBJ whole genome shotgun (WGS) entry which is preliminary data.</text>
</comment>
<dbReference type="RefSeq" id="WP_205047770.1">
    <property type="nucleotide sequence ID" value="NZ_CAJVAX010000018.1"/>
</dbReference>
<dbReference type="Pfam" id="PF13649">
    <property type="entry name" value="Methyltransf_25"/>
    <property type="match status" value="1"/>
</dbReference>
<organism evidence="5 6">
    <name type="scientific">Actinacidiphila bryophytorum</name>
    <dbReference type="NCBI Taxonomy" id="1436133"/>
    <lineage>
        <taxon>Bacteria</taxon>
        <taxon>Bacillati</taxon>
        <taxon>Actinomycetota</taxon>
        <taxon>Actinomycetes</taxon>
        <taxon>Kitasatosporales</taxon>
        <taxon>Streptomycetaceae</taxon>
        <taxon>Actinacidiphila</taxon>
    </lineage>
</organism>
<dbReference type="Proteomes" id="UP001153328">
    <property type="component" value="Unassembled WGS sequence"/>
</dbReference>
<evidence type="ECO:0000256" key="1">
    <source>
        <dbReference type="ARBA" id="ARBA00022603"/>
    </source>
</evidence>
<dbReference type="EMBL" id="CAJVAX010000018">
    <property type="protein sequence ID" value="CAG7648187.1"/>
    <property type="molecule type" value="Genomic_DNA"/>
</dbReference>
<keyword evidence="6" id="KW-1185">Reference proteome</keyword>
<evidence type="ECO:0000313" key="5">
    <source>
        <dbReference type="EMBL" id="CAG7648187.1"/>
    </source>
</evidence>
<name>A0A9W4H3F7_9ACTN</name>
<protein>
    <submittedName>
        <fullName evidence="5">Class I SAM-dependent methyltransferase</fullName>
    </submittedName>
</protein>
<dbReference type="PANTHER" id="PTHR43464">
    <property type="entry name" value="METHYLTRANSFERASE"/>
    <property type="match status" value="1"/>
</dbReference>
<accession>A0A9W4H3F7</accession>
<dbReference type="PANTHER" id="PTHR43464:SF19">
    <property type="entry name" value="UBIQUINONE BIOSYNTHESIS O-METHYLTRANSFERASE, MITOCHONDRIAL"/>
    <property type="match status" value="1"/>
</dbReference>
<sequence>MTTAAEHYERLLAEHYTWMLGDDIEAAAAAQAVLLREAGLRPDDTAGSTTAGSTPGATASRAAIAVDLGCGPGPQTLALARLGYAPVVAVDTSARLLAELGAHAARAGLSAAVRPVHGDMRHALAQSVAPGTADVVVCMGDTLPHLPTRGDVPRLLGDVAAALRPGGQFLATYRDLTAELAGTDRFIPVRSTDDRLLTCFLDYTDADTVQVHDLLYARAADGSWDLRTSSYPKLRLAPSWLAEQCGAAGLDVVRAQSGPRGLQILHAAKPLD</sequence>
<dbReference type="InterPro" id="IPR041698">
    <property type="entry name" value="Methyltransf_25"/>
</dbReference>
<evidence type="ECO:0000259" key="4">
    <source>
        <dbReference type="Pfam" id="PF13649"/>
    </source>
</evidence>
<dbReference type="InterPro" id="IPR029063">
    <property type="entry name" value="SAM-dependent_MTases_sf"/>
</dbReference>
<evidence type="ECO:0000313" key="6">
    <source>
        <dbReference type="Proteomes" id="UP001153328"/>
    </source>
</evidence>
<dbReference type="GO" id="GO:0008168">
    <property type="term" value="F:methyltransferase activity"/>
    <property type="evidence" value="ECO:0007669"/>
    <property type="project" value="UniProtKB-KW"/>
</dbReference>